<evidence type="ECO:0000256" key="3">
    <source>
        <dbReference type="ARBA" id="ARBA00022737"/>
    </source>
</evidence>
<feature type="compositionally biased region" description="Polar residues" evidence="8">
    <location>
        <begin position="548"/>
        <end position="559"/>
    </location>
</feature>
<feature type="region of interest" description="Disordered" evidence="8">
    <location>
        <begin position="441"/>
        <end position="559"/>
    </location>
</feature>
<evidence type="ECO:0000256" key="6">
    <source>
        <dbReference type="ARBA" id="ARBA00023242"/>
    </source>
</evidence>
<evidence type="ECO:0000259" key="9">
    <source>
        <dbReference type="PROSITE" id="PS50157"/>
    </source>
</evidence>
<feature type="region of interest" description="Disordered" evidence="8">
    <location>
        <begin position="67"/>
        <end position="121"/>
    </location>
</feature>
<dbReference type="GO" id="GO:0010468">
    <property type="term" value="P:regulation of gene expression"/>
    <property type="evidence" value="ECO:0007669"/>
    <property type="project" value="TreeGrafter"/>
</dbReference>
<feature type="compositionally biased region" description="Low complexity" evidence="8">
    <location>
        <begin position="82"/>
        <end position="114"/>
    </location>
</feature>
<dbReference type="PROSITE" id="PS00028">
    <property type="entry name" value="ZINC_FINGER_C2H2_1"/>
    <property type="match status" value="3"/>
</dbReference>
<reference evidence="11" key="1">
    <citation type="submission" date="2022-11" db="UniProtKB">
        <authorList>
            <consortium name="WormBaseParasite"/>
        </authorList>
    </citation>
    <scope>IDENTIFICATION</scope>
</reference>
<dbReference type="GO" id="GO:0005634">
    <property type="term" value="C:nucleus"/>
    <property type="evidence" value="ECO:0007669"/>
    <property type="project" value="UniProtKB-SubCell"/>
</dbReference>
<sequence length="775" mass="87717">MFEIDDWDDPDFDLADLLNGDCDEDYHDDNDFPPLRPPAPVVNSILTPARTNNIPSANTLISPKIEPFSQSQSKPLPQTHQLSSTPTPTSNNVPPLNSEENCQNNAKQNQDQNQILPPPPPPIVISPAEVDHISIQLEKNQQCACKDCGKLFNSVWYLKQHAVKHSNDRPFKCKFCLKTYKFRSNLYQHKCPERNRQLGGLTTKRLYTRGIAYTEIHPNKSLPMQPNGFHPAPFVQHHQTLFEAISGNPIHTPPTFPMNPILLQNSAEKKFPELPVPEPIPVVEELKKPNNCIREQPLDQAYIDSYITKNKHKLFPCRKCKILFPSREYLSRHMAYHNYMDSYEFECPKCPQRFIYEKQLVNHLNLHSDNSPHKCLQCEAMFRSSMSLRRHRDQCRSCIRYPFGIQPDLLVSQPTPLDQYAFIESDDEDDHHNLRKVAENLNRQKSATDSGLGSDSSTHSLNNSPNRSHNLDDEFDDHHHHVFHPPESTMLHHKNSTESMIPSTSNGGLRQRKTSEDTETDDVDSGFRSRLNSSIPSCSPGSSGNGSEAGTSPSRKFSANGMNHMANDLFIHGYGSMSYNYHNGHGNSKPIHHQQAPTSAMNYGRNFGSTFVTMTSSDDDDLFSLSHTSSFEDSNTMGLVLTRFPVPKMEKIYYGKEPLASTFISHESQSSIEITGDENGNFNPYGYDLTPNDLEDVVKMAVQLFLRRFIVVFFDALIQQGLHQQTTNHKAGLRETISQLDVNNESNTTSHVNINLAKQPSLPTKSDEDGPNQDS</sequence>
<feature type="compositionally biased region" description="Polar residues" evidence="8">
    <location>
        <begin position="497"/>
        <end position="508"/>
    </location>
</feature>
<dbReference type="SMART" id="SM00355">
    <property type="entry name" value="ZnF_C2H2"/>
    <property type="match status" value="4"/>
</dbReference>
<dbReference type="PROSITE" id="PS50157">
    <property type="entry name" value="ZINC_FINGER_C2H2_2"/>
    <property type="match status" value="3"/>
</dbReference>
<evidence type="ECO:0000256" key="8">
    <source>
        <dbReference type="SAM" id="MobiDB-lite"/>
    </source>
</evidence>
<dbReference type="GO" id="GO:0008270">
    <property type="term" value="F:zinc ion binding"/>
    <property type="evidence" value="ECO:0007669"/>
    <property type="project" value="UniProtKB-KW"/>
</dbReference>
<evidence type="ECO:0000256" key="1">
    <source>
        <dbReference type="ARBA" id="ARBA00004123"/>
    </source>
</evidence>
<dbReference type="SUPFAM" id="SSF57667">
    <property type="entry name" value="beta-beta-alpha zinc fingers"/>
    <property type="match status" value="3"/>
</dbReference>
<dbReference type="InterPro" id="IPR013087">
    <property type="entry name" value="Znf_C2H2_type"/>
</dbReference>
<evidence type="ECO:0000256" key="2">
    <source>
        <dbReference type="ARBA" id="ARBA00022723"/>
    </source>
</evidence>
<protein>
    <submittedName>
        <fullName evidence="11">C2H2-type domain-containing protein</fullName>
    </submittedName>
</protein>
<dbReference type="InterPro" id="IPR036236">
    <property type="entry name" value="Znf_C2H2_sf"/>
</dbReference>
<keyword evidence="6" id="KW-0539">Nucleus</keyword>
<evidence type="ECO:0000313" key="11">
    <source>
        <dbReference type="WBParaSite" id="ACRNAN_scaffold1455.g6441.t1"/>
    </source>
</evidence>
<feature type="compositionally biased region" description="Basic and acidic residues" evidence="8">
    <location>
        <begin position="469"/>
        <end position="479"/>
    </location>
</feature>
<keyword evidence="5" id="KW-0862">Zinc</keyword>
<feature type="compositionally biased region" description="Polar residues" evidence="8">
    <location>
        <begin position="441"/>
        <end position="468"/>
    </location>
</feature>
<comment type="subcellular location">
    <subcellularLocation>
        <location evidence="1">Nucleus</location>
    </subcellularLocation>
</comment>
<evidence type="ECO:0000256" key="4">
    <source>
        <dbReference type="ARBA" id="ARBA00022771"/>
    </source>
</evidence>
<accession>A0A914CTV5</accession>
<feature type="domain" description="C2H2-type" evidence="9">
    <location>
        <begin position="143"/>
        <end position="170"/>
    </location>
</feature>
<evidence type="ECO:0000313" key="10">
    <source>
        <dbReference type="Proteomes" id="UP000887540"/>
    </source>
</evidence>
<proteinExistence type="predicted"/>
<feature type="domain" description="C2H2-type" evidence="9">
    <location>
        <begin position="345"/>
        <end position="372"/>
    </location>
</feature>
<dbReference type="Proteomes" id="UP000887540">
    <property type="component" value="Unplaced"/>
</dbReference>
<name>A0A914CTV5_9BILA</name>
<keyword evidence="10" id="KW-1185">Reference proteome</keyword>
<dbReference type="AlphaFoldDB" id="A0A914CTV5"/>
<dbReference type="Gene3D" id="3.30.160.60">
    <property type="entry name" value="Classic Zinc Finger"/>
    <property type="match status" value="2"/>
</dbReference>
<keyword evidence="2" id="KW-0479">Metal-binding</keyword>
<feature type="compositionally biased region" description="Polar residues" evidence="8">
    <location>
        <begin position="68"/>
        <end position="81"/>
    </location>
</feature>
<evidence type="ECO:0000256" key="5">
    <source>
        <dbReference type="ARBA" id="ARBA00022833"/>
    </source>
</evidence>
<dbReference type="Pfam" id="PF00096">
    <property type="entry name" value="zf-C2H2"/>
    <property type="match status" value="1"/>
</dbReference>
<dbReference type="InterPro" id="IPR050331">
    <property type="entry name" value="Zinc_finger"/>
</dbReference>
<evidence type="ECO:0000256" key="7">
    <source>
        <dbReference type="PROSITE-ProRule" id="PRU00042"/>
    </source>
</evidence>
<organism evidence="10 11">
    <name type="scientific">Acrobeloides nanus</name>
    <dbReference type="NCBI Taxonomy" id="290746"/>
    <lineage>
        <taxon>Eukaryota</taxon>
        <taxon>Metazoa</taxon>
        <taxon>Ecdysozoa</taxon>
        <taxon>Nematoda</taxon>
        <taxon>Chromadorea</taxon>
        <taxon>Rhabditida</taxon>
        <taxon>Tylenchina</taxon>
        <taxon>Cephalobomorpha</taxon>
        <taxon>Cephaloboidea</taxon>
        <taxon>Cephalobidae</taxon>
        <taxon>Acrobeloides</taxon>
    </lineage>
</organism>
<dbReference type="PANTHER" id="PTHR16515">
    <property type="entry name" value="PR DOMAIN ZINC FINGER PROTEIN"/>
    <property type="match status" value="1"/>
</dbReference>
<keyword evidence="3" id="KW-0677">Repeat</keyword>
<dbReference type="WBParaSite" id="ACRNAN_scaffold1455.g6441.t1">
    <property type="protein sequence ID" value="ACRNAN_scaffold1455.g6441.t1"/>
    <property type="gene ID" value="ACRNAN_scaffold1455.g6441"/>
</dbReference>
<dbReference type="PANTHER" id="PTHR16515:SF66">
    <property type="entry name" value="C2H2-TYPE DOMAIN-CONTAINING PROTEIN"/>
    <property type="match status" value="1"/>
</dbReference>
<feature type="domain" description="C2H2-type" evidence="9">
    <location>
        <begin position="315"/>
        <end position="342"/>
    </location>
</feature>
<feature type="compositionally biased region" description="Low complexity" evidence="8">
    <location>
        <begin position="532"/>
        <end position="546"/>
    </location>
</feature>
<keyword evidence="4 7" id="KW-0863">Zinc-finger</keyword>